<keyword evidence="3" id="KW-1185">Reference proteome</keyword>
<name>A0ABT2NJ90_9CYAN</name>
<evidence type="ECO:0000259" key="1">
    <source>
        <dbReference type="Pfam" id="PF22596"/>
    </source>
</evidence>
<dbReference type="Pfam" id="PF22596">
    <property type="entry name" value="Scabin-like"/>
    <property type="match status" value="1"/>
</dbReference>
<dbReference type="RefSeq" id="WP_317619529.1">
    <property type="nucleotide sequence ID" value="NZ_JAMXFA010000064.1"/>
</dbReference>
<evidence type="ECO:0000313" key="2">
    <source>
        <dbReference type="EMBL" id="MCT7981395.1"/>
    </source>
</evidence>
<comment type="caution">
    <text evidence="2">The sequence shown here is derived from an EMBL/GenBank/DDBJ whole genome shotgun (WGS) entry which is preliminary data.</text>
</comment>
<dbReference type="NCBIfam" id="TIGR03696">
    <property type="entry name" value="Rhs_assc_core"/>
    <property type="match status" value="1"/>
</dbReference>
<dbReference type="Proteomes" id="UP001525961">
    <property type="component" value="Unassembled WGS sequence"/>
</dbReference>
<dbReference type="SUPFAM" id="SSF56399">
    <property type="entry name" value="ADP-ribosylation"/>
    <property type="match status" value="1"/>
</dbReference>
<feature type="domain" description="Pierisin-like" evidence="1">
    <location>
        <begin position="143"/>
        <end position="259"/>
    </location>
</feature>
<sequence length="276" mass="30761">DQYYLRQRSYDAGIGRFTRRDTYEGRIFEPITLHKYLYANGNPVNYVDPSGFYSIAEAQVAADIASTLAGIQWESGSYLISATLRGGDYSIKDFLTDITLNGVSELVPILGLFFSLFGNGGSGNGTNDLTGNSFSSGGEQYIFRGDTRNPEDIFKNGFTAWNSNPSTNISNEALWRHVNKDPNVSPFISATTDPRVAKDFAGSGGYVYIIRRSPDSLDVNKIFPNNDYYNEHEIAIPRRIESSDILAVKKVGVSADGYTERFVGRVQINSKFRRRF</sequence>
<organism evidence="2 3">
    <name type="scientific">Laspinema olomoucense D3b</name>
    <dbReference type="NCBI Taxonomy" id="2953688"/>
    <lineage>
        <taxon>Bacteria</taxon>
        <taxon>Bacillati</taxon>
        <taxon>Cyanobacteriota</taxon>
        <taxon>Cyanophyceae</taxon>
        <taxon>Oscillatoriophycideae</taxon>
        <taxon>Oscillatoriales</taxon>
        <taxon>Laspinemataceae</taxon>
        <taxon>Laspinema</taxon>
        <taxon>Laspinema olomoucense</taxon>
    </lineage>
</organism>
<feature type="non-terminal residue" evidence="2">
    <location>
        <position position="1"/>
    </location>
</feature>
<gene>
    <name evidence="2" type="ORF">NG792_27100</name>
</gene>
<evidence type="ECO:0000313" key="3">
    <source>
        <dbReference type="Proteomes" id="UP001525961"/>
    </source>
</evidence>
<protein>
    <recommendedName>
        <fullName evidence="1">Pierisin-like domain-containing protein</fullName>
    </recommendedName>
</protein>
<dbReference type="InterPro" id="IPR054695">
    <property type="entry name" value="Pierisin-like_dom"/>
</dbReference>
<dbReference type="Gene3D" id="3.90.210.10">
    <property type="entry name" value="Heat-Labile Enterotoxin, subunit A"/>
    <property type="match status" value="1"/>
</dbReference>
<dbReference type="InterPro" id="IPR022385">
    <property type="entry name" value="Rhs_assc_core"/>
</dbReference>
<reference evidence="2 3" key="1">
    <citation type="journal article" date="2022" name="Front. Microbiol.">
        <title>High genomic differentiation and limited gene flow indicate recent cryptic speciation within the genus Laspinema (cyanobacteria).</title>
        <authorList>
            <person name="Stanojkovic A."/>
            <person name="Skoupy S."/>
            <person name="Skaloud P."/>
            <person name="Dvorak P."/>
        </authorList>
    </citation>
    <scope>NUCLEOTIDE SEQUENCE [LARGE SCALE GENOMIC DNA]</scope>
    <source>
        <strain evidence="2 3">D3b</strain>
    </source>
</reference>
<proteinExistence type="predicted"/>
<dbReference type="EMBL" id="JAMXFA010000064">
    <property type="protein sequence ID" value="MCT7981395.1"/>
    <property type="molecule type" value="Genomic_DNA"/>
</dbReference>
<dbReference type="Gene3D" id="2.180.10.10">
    <property type="entry name" value="RHS repeat-associated core"/>
    <property type="match status" value="1"/>
</dbReference>
<accession>A0ABT2NJ90</accession>